<dbReference type="Proteomes" id="UP000823773">
    <property type="component" value="Unassembled WGS sequence"/>
</dbReference>
<protein>
    <submittedName>
        <fullName evidence="1">DNA-binding transcriptional LysR family regulator</fullName>
    </submittedName>
</protein>
<accession>A0ACC5SRJ1</accession>
<proteinExistence type="predicted"/>
<name>A0ACC5SRJ1_ENSAD</name>
<evidence type="ECO:0000313" key="1">
    <source>
        <dbReference type="EMBL" id="MBP1871425.1"/>
    </source>
</evidence>
<evidence type="ECO:0000313" key="2">
    <source>
        <dbReference type="Proteomes" id="UP000823773"/>
    </source>
</evidence>
<dbReference type="EMBL" id="JAGGJR010000002">
    <property type="protein sequence ID" value="MBP1871425.1"/>
    <property type="molecule type" value="Genomic_DNA"/>
</dbReference>
<comment type="caution">
    <text evidence="1">The sequence shown here is derived from an EMBL/GenBank/DDBJ whole genome shotgun (WGS) entry which is preliminary data.</text>
</comment>
<sequence>MAFYAAVDLDRGDPMDWEELHLVQVLARYGSLSAAARGLGTSQPTLSRRLDAFEGKCGQKLFERHPNGLMPTMACRSILSALDEMEAGALAVERRLAAQEDDLQGAITVTSLDWLGDYVIAPMLARFAACHPGITINLLNDSRRFNLSRRDADIAFRFGSFDQNDIVERKVADIRYGLFAADSYVDRFGQPSADNSCTYSVVELDEAPVRVSLSAWLRELLPDARVILRTNSIRSQLSVVEAGLAVATLPFFLAAGRPGLRALVTGTSAPTLPLKLGVHSDVRNIARIRKLIDFTVAEFSGLRSSLHPANP</sequence>
<reference evidence="1" key="1">
    <citation type="submission" date="2021-03" db="EMBL/GenBank/DDBJ databases">
        <title>Genomic Encyclopedia of Type Strains, Phase IV (KMG-IV): sequencing the most valuable type-strain genomes for metagenomic binning, comparative biology and taxonomic classification.</title>
        <authorList>
            <person name="Goeker M."/>
        </authorList>
    </citation>
    <scope>NUCLEOTIDE SEQUENCE</scope>
    <source>
        <strain evidence="1">DSM 18131</strain>
    </source>
</reference>
<gene>
    <name evidence="1" type="ORF">J2Z19_001137</name>
</gene>
<keyword evidence="1" id="KW-0238">DNA-binding</keyword>
<organism evidence="1 2">
    <name type="scientific">Ensifer adhaerens</name>
    <name type="common">Sinorhizobium morelense</name>
    <dbReference type="NCBI Taxonomy" id="106592"/>
    <lineage>
        <taxon>Bacteria</taxon>
        <taxon>Pseudomonadati</taxon>
        <taxon>Pseudomonadota</taxon>
        <taxon>Alphaproteobacteria</taxon>
        <taxon>Hyphomicrobiales</taxon>
        <taxon>Rhizobiaceae</taxon>
        <taxon>Sinorhizobium/Ensifer group</taxon>
        <taxon>Ensifer</taxon>
    </lineage>
</organism>
<keyword evidence="2" id="KW-1185">Reference proteome</keyword>